<evidence type="ECO:0008006" key="4">
    <source>
        <dbReference type="Google" id="ProtNLM"/>
    </source>
</evidence>
<dbReference type="GO" id="GO:0035082">
    <property type="term" value="P:axoneme assembly"/>
    <property type="evidence" value="ECO:0007669"/>
    <property type="project" value="InterPro"/>
</dbReference>
<dbReference type="InterPro" id="IPR011990">
    <property type="entry name" value="TPR-like_helical_dom_sf"/>
</dbReference>
<evidence type="ECO:0000256" key="1">
    <source>
        <dbReference type="SAM" id="MobiDB-lite"/>
    </source>
</evidence>
<dbReference type="GO" id="GO:0060294">
    <property type="term" value="P:cilium movement involved in cell motility"/>
    <property type="evidence" value="ECO:0007669"/>
    <property type="project" value="InterPro"/>
</dbReference>
<keyword evidence="3" id="KW-1185">Reference proteome</keyword>
<dbReference type="PANTHER" id="PTHR15977">
    <property type="entry name" value="CILIA- AND FLAGELLA-ASSOCIATED PROTEIN 46"/>
    <property type="match status" value="1"/>
</dbReference>
<gene>
    <name evidence="2" type="ORF">P4O66_013785</name>
</gene>
<feature type="region of interest" description="Disordered" evidence="1">
    <location>
        <begin position="252"/>
        <end position="273"/>
    </location>
</feature>
<dbReference type="InterPro" id="IPR057466">
    <property type="entry name" value="CFAP46_TPR"/>
</dbReference>
<protein>
    <recommendedName>
        <fullName evidence="4">Cilia- and flagella-associated protein 46</fullName>
    </recommendedName>
</protein>
<organism evidence="2 3">
    <name type="scientific">Electrophorus voltai</name>
    <dbReference type="NCBI Taxonomy" id="2609070"/>
    <lineage>
        <taxon>Eukaryota</taxon>
        <taxon>Metazoa</taxon>
        <taxon>Chordata</taxon>
        <taxon>Craniata</taxon>
        <taxon>Vertebrata</taxon>
        <taxon>Euteleostomi</taxon>
        <taxon>Actinopterygii</taxon>
        <taxon>Neopterygii</taxon>
        <taxon>Teleostei</taxon>
        <taxon>Ostariophysi</taxon>
        <taxon>Gymnotiformes</taxon>
        <taxon>Gymnotoidei</taxon>
        <taxon>Gymnotidae</taxon>
        <taxon>Electrophorus</taxon>
    </lineage>
</organism>
<name>A0AAD9DRW4_9TELE</name>
<dbReference type="EMBL" id="JAROKS010000020">
    <property type="protein sequence ID" value="KAK1791806.1"/>
    <property type="molecule type" value="Genomic_DNA"/>
</dbReference>
<feature type="compositionally biased region" description="Polar residues" evidence="1">
    <location>
        <begin position="1275"/>
        <end position="1297"/>
    </location>
</feature>
<feature type="region of interest" description="Disordered" evidence="1">
    <location>
        <begin position="2225"/>
        <end position="2255"/>
    </location>
</feature>
<feature type="region of interest" description="Disordered" evidence="1">
    <location>
        <begin position="1270"/>
        <end position="1298"/>
    </location>
</feature>
<evidence type="ECO:0000313" key="2">
    <source>
        <dbReference type="EMBL" id="KAK1791806.1"/>
    </source>
</evidence>
<dbReference type="SUPFAM" id="SSF48452">
    <property type="entry name" value="TPR-like"/>
    <property type="match status" value="1"/>
</dbReference>
<feature type="region of interest" description="Disordered" evidence="1">
    <location>
        <begin position="1550"/>
        <end position="1572"/>
    </location>
</feature>
<feature type="region of interest" description="Disordered" evidence="1">
    <location>
        <begin position="1078"/>
        <end position="1097"/>
    </location>
</feature>
<feature type="compositionally biased region" description="Basic and acidic residues" evidence="1">
    <location>
        <begin position="2232"/>
        <end position="2243"/>
    </location>
</feature>
<dbReference type="PANTHER" id="PTHR15977:SF15">
    <property type="entry name" value="CILIA- AND FLAGELLA-ASSOCIATED PROTEIN 46"/>
    <property type="match status" value="1"/>
</dbReference>
<comment type="caution">
    <text evidence="2">The sequence shown here is derived from an EMBL/GenBank/DDBJ whole genome shotgun (WGS) entry which is preliminary data.</text>
</comment>
<accession>A0AAD9DRW4</accession>
<feature type="compositionally biased region" description="Basic and acidic residues" evidence="1">
    <location>
        <begin position="1550"/>
        <end position="1559"/>
    </location>
</feature>
<evidence type="ECO:0000313" key="3">
    <source>
        <dbReference type="Proteomes" id="UP001239994"/>
    </source>
</evidence>
<proteinExistence type="predicted"/>
<dbReference type="Proteomes" id="UP001239994">
    <property type="component" value="Unassembled WGS sequence"/>
</dbReference>
<feature type="non-terminal residue" evidence="2">
    <location>
        <position position="2639"/>
    </location>
</feature>
<reference evidence="2" key="1">
    <citation type="submission" date="2023-03" db="EMBL/GenBank/DDBJ databases">
        <title>Electrophorus voltai genome.</title>
        <authorList>
            <person name="Bian C."/>
        </authorList>
    </citation>
    <scope>NUCLEOTIDE SEQUENCE</scope>
    <source>
        <strain evidence="2">CB-2022</strain>
        <tissue evidence="2">Muscle</tissue>
    </source>
</reference>
<feature type="compositionally biased region" description="Basic and acidic residues" evidence="1">
    <location>
        <begin position="1388"/>
        <end position="1408"/>
    </location>
</feature>
<dbReference type="InterPro" id="IPR039586">
    <property type="entry name" value="CFAP46"/>
</dbReference>
<dbReference type="InterPro" id="IPR019734">
    <property type="entry name" value="TPR_rpt"/>
</dbReference>
<feature type="compositionally biased region" description="Low complexity" evidence="1">
    <location>
        <begin position="252"/>
        <end position="264"/>
    </location>
</feature>
<sequence>PVALRKAYDTVKNVTSGKTASDNKYFLPELYVLCAEQALQMGCKEITEDCLAMYLESKPPTNQFLCRAYLCQAQLKSPQTVDDLDKAVMYYLKAIEVSKDKPGYHFLVFNASLLYFQSVRAFLRPGWRRHLVSSLTEVLRALEVVQESDYAWRSELMLLLVECLLDAGKEKEAAAYAKVTSDFIEQHKPELHPRIFSTQVVRHDLIDVSKTLKKASPKLRAIYKIQKLKHVSSSTGSRRETAELKEIVPLLTQSSQSTASHTSSPGLDDGSPMPLADRTDLLLELAFLSLQLKDHSTAADCLRELEATDSATAGQRIMIECVECELARNKQKHRAEDYTKISVEAQLAAVGRLDALLQRAVKEGDGQVIQCVCAALWNSCLPLLQPNLRRSIKRALLTLAHALEAINSMLLGVRCPVHAELAGIEEEEERLEPALRHLHKALALDERAQHQQRLSFSLHLLQLRASLHGAPARQEDQAARLIEQAKEGSSYEPVKKWRPMLVSAGIALAPVTFQMALNAEHPAKVSGSRLHVEELAAKAQHHLACEDEVKGHLASLDRGTDDRERMRLWASLVKVARRQEVWDVCRAACRFCLLYDDGRWKNNCEQMYEGSPVEGNQGARGLALQGDRELLRLLAEVHFITAEATILKLRSEGVELNGSPVPPVVRGACPPEVDPQWTVYRYMSAHYLFFLANSDWIQNMSAYATANFLRGAELGAELQEEWLVANAAVYLWNYNSHMLATGGQRVLMPTFCRLVELLRQTGHAGEVVLLVLLCDSVAQGIIQPWCAPPGGTGQDWQQQADRAKKGGGKGLEKLCSTHGIPLEAAAVQDIKKALELCDYALRLSNGNGERVPIMVRKQVISSWVRTKRLLQQQIGPKLDTDDQSQNKAVAAMSRVLVGVEMVLCNSSPMLLEFTVPSLATLVRMASDCKWSDPVAALYVWSQLAHFAHQIPDHDLIMTCTQNALQLEHAAIHSAKVTVCTLYSVRAVLEMLSSATCLRGLSMLHQCSGHPASYTGALGMLQSSISYAERAGSWPLCRTAAGHYWNACLPQLATPEFRQQLREPLELILRALAHTYPRPATEKDKEVSSQKQTQTSVLDADSRAGDDLAVRVAMYNVLLHIYADSGDWKGGLKLLDQAIRDVPRTPHRLLLYKQRVLVKAQLGESIVLDVQMCSEEGELACALMWHRVALSSRDTQQQLACYQKAITTLQVAFCAVTMIQSTDNQWQKVDILLEFGQWLYCNHFPVADAQQQIQQAIDILLASLKPSKNLAGASEQRGTQQPPDTETPGQPKSVMSESHLSKLDVKDVTPGLSLSQPRVVRHLDGLVQAHTLLALTESRESPQHQKNLLLAHCFVVQIWQVSMETAQEVIKGMLPNPRFPAPPVSAGSTKKEKEKSKTSKEPPPAEKKPRGLVSDTSLPSSPEEWAQFECPEELRQAFRQDSGPHTINTHSIRVQSRTLFCLDVLVRELESVFLTPLTLPPLHLAEVIAHDLTLSKSHSDLYRLRIVKTCCDLGLESLSPYRETLLSLARIPEHEQMECRKAIIFQREKHRYQTESKTTKTNEAAPTRAAAEGSGSRRKLSVCSLQELWLDKAAACLSMGLYHPARSLLAEARLVAKELGDQTSLAKCFHLLAVLANHEQQHGQALALLEQAQEIGGDDDFWYHLIQTLLNTIAEIGGEDTYTQVCQITDRAVELLTSALKQRQNRAPVLHFYIASLQATGALLCRGTLMPAYDSQAINAETVEALSLLRDTLKQSAAVLLHHGYRTHAAHATLEQANTLRMLAMLTSTKEEKQEHLLMALSLTHQALAIQEEVLSSCHRLLSPHEHGRCSLPALRVCVRFRLALVDLALMVLEMHCEEAKLQAVASSSKSSGERAVEDYLRSSKDRNALEEQWLTMTQSLGPMALTQLSVIQSLSLDCVETTARSLGMLGKCLRLSALQKEPLYPISMWNGPTTSEQRAVQQMLSQASETLARAVSMALQHHLPQVLSHACLDLLECHGQDDPATSGQYLALLQSCGCCAEMANVLHAACSDRGQSQLAALLGLHKSLQASTQPRDSSLVSGVHHTLLSLSKAYQHGIVKPNHLSLLGEMPPHLKILLLQHSNDRSVLYAAFYEKTKATESQKGKSLQTASGLVCTRVAKAQVQPSVLLRLRDQAQALRRLATHTQLKESRKNRTAAVEDLNMQLEGTDTELSVHFRAIVEEMEDYLHPVLSQFSLSCFSQRPPSIPIGEAPRPKDKMERGNTDKPPPGSHGTPATCMFTQHPDPVSAQSVLSRIDQAWKLYVWRPNVCVCTHFFSEASSPEYGESVVILADRMLLELPLEALAILQGEGIDSVSRDFSLQVFHSRLQRDEADTHRSYNSKPPNSITDAKCHLWSEIESDNKKETKSGKAAKGKEDQSKAIKVAPVNRVLPPHALPVNTHNFRYIAYPYNDGGDSDWTNPADRMRKLLELYSPQFTATWEGVIGNEHAYSPAELEHLLTNCSSFIFYGAERFLTYIPPARLATFNLTECQMAILFELVHMDTSILRQSQQNAQKGKTQLALEEPLERVYLLTLCGVHSVLLNQWSSSARTNARNIAVIMENLLKTGLMSGQTVHALRMSMTQINKKDATYPVSTGAAPCWSSPSAFNFIIYGLPNLVVT</sequence>
<dbReference type="SMART" id="SM00028">
    <property type="entry name" value="TPR"/>
    <property type="match status" value="4"/>
</dbReference>
<feature type="region of interest" description="Disordered" evidence="1">
    <location>
        <begin position="1373"/>
        <end position="1420"/>
    </location>
</feature>
<dbReference type="Pfam" id="PF25439">
    <property type="entry name" value="TPR_CFAP46_N"/>
    <property type="match status" value="1"/>
</dbReference>